<feature type="modified residue" description="4-aspartylphosphate" evidence="2">
    <location>
        <position position="51"/>
    </location>
</feature>
<dbReference type="PANTHER" id="PTHR48111:SF36">
    <property type="entry name" value="TRANSCRIPTIONAL REGULATORY PROTEIN CUTR"/>
    <property type="match status" value="1"/>
</dbReference>
<evidence type="ECO:0000256" key="2">
    <source>
        <dbReference type="PROSITE-ProRule" id="PRU00169"/>
    </source>
</evidence>
<dbReference type="SMART" id="SM00448">
    <property type="entry name" value="REC"/>
    <property type="match status" value="1"/>
</dbReference>
<feature type="domain" description="Response regulatory" evidence="4">
    <location>
        <begin position="2"/>
        <end position="116"/>
    </location>
</feature>
<dbReference type="SUPFAM" id="SSF52172">
    <property type="entry name" value="CheY-like"/>
    <property type="match status" value="1"/>
</dbReference>
<dbReference type="InterPro" id="IPR036388">
    <property type="entry name" value="WH-like_DNA-bd_sf"/>
</dbReference>
<dbReference type="Proteomes" id="UP001500033">
    <property type="component" value="Unassembled WGS sequence"/>
</dbReference>
<feature type="domain" description="OmpR/PhoB-type" evidence="5">
    <location>
        <begin position="124"/>
        <end position="222"/>
    </location>
</feature>
<dbReference type="InterPro" id="IPR001789">
    <property type="entry name" value="Sig_transdc_resp-reg_receiver"/>
</dbReference>
<protein>
    <submittedName>
        <fullName evidence="6">Response regulator transcription factor</fullName>
    </submittedName>
</protein>
<evidence type="ECO:0000256" key="3">
    <source>
        <dbReference type="PROSITE-ProRule" id="PRU01091"/>
    </source>
</evidence>
<dbReference type="CDD" id="cd00383">
    <property type="entry name" value="trans_reg_C"/>
    <property type="match status" value="1"/>
</dbReference>
<evidence type="ECO:0000259" key="4">
    <source>
        <dbReference type="PROSITE" id="PS50110"/>
    </source>
</evidence>
<feature type="DNA-binding region" description="OmpR/PhoB-type" evidence="3">
    <location>
        <begin position="124"/>
        <end position="222"/>
    </location>
</feature>
<name>A0ABN1SB17_9ACTN</name>
<keyword evidence="1 3" id="KW-0238">DNA-binding</keyword>
<dbReference type="PROSITE" id="PS50110">
    <property type="entry name" value="RESPONSE_REGULATORY"/>
    <property type="match status" value="1"/>
</dbReference>
<dbReference type="CDD" id="cd19935">
    <property type="entry name" value="REC_OmpR_CusR-like"/>
    <property type="match status" value="1"/>
</dbReference>
<comment type="caution">
    <text evidence="6">The sequence shown here is derived from an EMBL/GenBank/DDBJ whole genome shotgun (WGS) entry which is preliminary data.</text>
</comment>
<dbReference type="Gene3D" id="1.10.10.10">
    <property type="entry name" value="Winged helix-like DNA-binding domain superfamily/Winged helix DNA-binding domain"/>
    <property type="match status" value="1"/>
</dbReference>
<proteinExistence type="predicted"/>
<dbReference type="EMBL" id="BAAAIE010000024">
    <property type="protein sequence ID" value="GAA0981877.1"/>
    <property type="molecule type" value="Genomic_DNA"/>
</dbReference>
<dbReference type="PROSITE" id="PS51755">
    <property type="entry name" value="OMPR_PHOB"/>
    <property type="match status" value="1"/>
</dbReference>
<dbReference type="Pfam" id="PF00486">
    <property type="entry name" value="Trans_reg_C"/>
    <property type="match status" value="1"/>
</dbReference>
<keyword evidence="2" id="KW-0597">Phosphoprotein</keyword>
<dbReference type="Gene3D" id="3.40.50.2300">
    <property type="match status" value="1"/>
</dbReference>
<organism evidence="6 7">
    <name type="scientific">Streptomyces rhizosphaericus</name>
    <dbReference type="NCBI Taxonomy" id="114699"/>
    <lineage>
        <taxon>Bacteria</taxon>
        <taxon>Bacillati</taxon>
        <taxon>Actinomycetota</taxon>
        <taxon>Actinomycetes</taxon>
        <taxon>Kitasatosporales</taxon>
        <taxon>Streptomycetaceae</taxon>
        <taxon>Streptomyces</taxon>
        <taxon>Streptomyces violaceusniger group</taxon>
    </lineage>
</organism>
<accession>A0ABN1SB17</accession>
<evidence type="ECO:0000313" key="6">
    <source>
        <dbReference type="EMBL" id="GAA0981877.1"/>
    </source>
</evidence>
<gene>
    <name evidence="6" type="ORF">GCM10009576_041390</name>
</gene>
<dbReference type="InterPro" id="IPR011006">
    <property type="entry name" value="CheY-like_superfamily"/>
</dbReference>
<sequence>MRVLVIEDHPTLGRALIHGLSAEGFAVDLAADGEEGLFMAGDTGYDAIVLDIMLPRVNGYDVCRRLRAAKNWTPILMLTAKDGEYDEADALDIGADDYLTKPFSYVVLTAHLHALMRRGRRPRPAVLRAGDLHLDPGARTCRRGGVSIDLTTREFSLLEYLVRHQGQVVSKQDLLAHVWAEPYDLDPNVVEVYIGYLRRKIDQPFGARSIETVRGAGYRLAGDGG</sequence>
<dbReference type="InterPro" id="IPR001867">
    <property type="entry name" value="OmpR/PhoB-type_DNA-bd"/>
</dbReference>
<dbReference type="SMART" id="SM00862">
    <property type="entry name" value="Trans_reg_C"/>
    <property type="match status" value="1"/>
</dbReference>
<dbReference type="PANTHER" id="PTHR48111">
    <property type="entry name" value="REGULATOR OF RPOS"/>
    <property type="match status" value="1"/>
</dbReference>
<dbReference type="InterPro" id="IPR039420">
    <property type="entry name" value="WalR-like"/>
</dbReference>
<keyword evidence="7" id="KW-1185">Reference proteome</keyword>
<evidence type="ECO:0000313" key="7">
    <source>
        <dbReference type="Proteomes" id="UP001500033"/>
    </source>
</evidence>
<reference evidence="6 7" key="1">
    <citation type="journal article" date="2019" name="Int. J. Syst. Evol. Microbiol.">
        <title>The Global Catalogue of Microorganisms (GCM) 10K type strain sequencing project: providing services to taxonomists for standard genome sequencing and annotation.</title>
        <authorList>
            <consortium name="The Broad Institute Genomics Platform"/>
            <consortium name="The Broad Institute Genome Sequencing Center for Infectious Disease"/>
            <person name="Wu L."/>
            <person name="Ma J."/>
        </authorList>
    </citation>
    <scope>NUCLEOTIDE SEQUENCE [LARGE SCALE GENOMIC DNA]</scope>
    <source>
        <strain evidence="6 7">JCM 11445</strain>
    </source>
</reference>
<evidence type="ECO:0000259" key="5">
    <source>
        <dbReference type="PROSITE" id="PS51755"/>
    </source>
</evidence>
<evidence type="ECO:0000256" key="1">
    <source>
        <dbReference type="ARBA" id="ARBA00023125"/>
    </source>
</evidence>
<dbReference type="Pfam" id="PF00072">
    <property type="entry name" value="Response_reg"/>
    <property type="match status" value="1"/>
</dbReference>